<protein>
    <submittedName>
        <fullName evidence="1">Uncharacterized protein</fullName>
    </submittedName>
</protein>
<organism evidence="1 2">
    <name type="scientific">Achlya hypogyna</name>
    <name type="common">Oomycete</name>
    <name type="synonym">Protoachlya hypogyna</name>
    <dbReference type="NCBI Taxonomy" id="1202772"/>
    <lineage>
        <taxon>Eukaryota</taxon>
        <taxon>Sar</taxon>
        <taxon>Stramenopiles</taxon>
        <taxon>Oomycota</taxon>
        <taxon>Saprolegniomycetes</taxon>
        <taxon>Saprolegniales</taxon>
        <taxon>Achlyaceae</taxon>
        <taxon>Achlya</taxon>
    </lineage>
</organism>
<dbReference type="AlphaFoldDB" id="A0A1V9YUA6"/>
<name>A0A1V9YUA6_ACHHY</name>
<dbReference type="Proteomes" id="UP000243579">
    <property type="component" value="Unassembled WGS sequence"/>
</dbReference>
<evidence type="ECO:0000313" key="1">
    <source>
        <dbReference type="EMBL" id="OQR89193.1"/>
    </source>
</evidence>
<evidence type="ECO:0000313" key="2">
    <source>
        <dbReference type="Proteomes" id="UP000243579"/>
    </source>
</evidence>
<sequence>MGLVIACVVGCYLYQRIRHPQSRCSFPPPLLLNGQGYYLLSFVNWHLGNNYYIDKTTAIMAGILCGELAGRLCVLDIKTWRCISVTPSLPPNADVRFKHAIPLHL</sequence>
<gene>
    <name evidence="1" type="ORF">ACHHYP_06427</name>
</gene>
<reference evidence="1 2" key="1">
    <citation type="journal article" date="2014" name="Genome Biol. Evol.">
        <title>The secreted proteins of Achlya hypogyna and Thraustotheca clavata identify the ancestral oomycete secretome and reveal gene acquisitions by horizontal gene transfer.</title>
        <authorList>
            <person name="Misner I."/>
            <person name="Blouin N."/>
            <person name="Leonard G."/>
            <person name="Richards T.A."/>
            <person name="Lane C.E."/>
        </authorList>
    </citation>
    <scope>NUCLEOTIDE SEQUENCE [LARGE SCALE GENOMIC DNA]</scope>
    <source>
        <strain evidence="1 2">ATCC 48635</strain>
    </source>
</reference>
<dbReference type="EMBL" id="JNBR01000898">
    <property type="protein sequence ID" value="OQR89193.1"/>
    <property type="molecule type" value="Genomic_DNA"/>
</dbReference>
<proteinExistence type="predicted"/>
<accession>A0A1V9YUA6</accession>
<comment type="caution">
    <text evidence="1">The sequence shown here is derived from an EMBL/GenBank/DDBJ whole genome shotgun (WGS) entry which is preliminary data.</text>
</comment>
<keyword evidence="2" id="KW-1185">Reference proteome</keyword>
<dbReference type="OrthoDB" id="10586287at2759"/>